<dbReference type="OrthoDB" id="3234968at2759"/>
<dbReference type="Gene3D" id="2.60.120.260">
    <property type="entry name" value="Galactose-binding domain-like"/>
    <property type="match status" value="1"/>
</dbReference>
<dbReference type="AlphaFoldDB" id="A0A0D2M037"/>
<evidence type="ECO:0000313" key="2">
    <source>
        <dbReference type="Proteomes" id="UP000054270"/>
    </source>
</evidence>
<reference evidence="2" key="1">
    <citation type="submission" date="2014-04" db="EMBL/GenBank/DDBJ databases">
        <title>Evolutionary Origins and Diversification of the Mycorrhizal Mutualists.</title>
        <authorList>
            <consortium name="DOE Joint Genome Institute"/>
            <consortium name="Mycorrhizal Genomics Consortium"/>
            <person name="Kohler A."/>
            <person name="Kuo A."/>
            <person name="Nagy L.G."/>
            <person name="Floudas D."/>
            <person name="Copeland A."/>
            <person name="Barry K.W."/>
            <person name="Cichocki N."/>
            <person name="Veneault-Fourrey C."/>
            <person name="LaButti K."/>
            <person name="Lindquist E.A."/>
            <person name="Lipzen A."/>
            <person name="Lundell T."/>
            <person name="Morin E."/>
            <person name="Murat C."/>
            <person name="Riley R."/>
            <person name="Ohm R."/>
            <person name="Sun H."/>
            <person name="Tunlid A."/>
            <person name="Henrissat B."/>
            <person name="Grigoriev I.V."/>
            <person name="Hibbett D.S."/>
            <person name="Martin F."/>
        </authorList>
    </citation>
    <scope>NUCLEOTIDE SEQUENCE [LARGE SCALE GENOMIC DNA]</scope>
    <source>
        <strain evidence="2">FD-334 SS-4</strain>
    </source>
</reference>
<organism evidence="1 2">
    <name type="scientific">Hypholoma sublateritium (strain FD-334 SS-4)</name>
    <dbReference type="NCBI Taxonomy" id="945553"/>
    <lineage>
        <taxon>Eukaryota</taxon>
        <taxon>Fungi</taxon>
        <taxon>Dikarya</taxon>
        <taxon>Basidiomycota</taxon>
        <taxon>Agaricomycotina</taxon>
        <taxon>Agaricomycetes</taxon>
        <taxon>Agaricomycetidae</taxon>
        <taxon>Agaricales</taxon>
        <taxon>Agaricineae</taxon>
        <taxon>Strophariaceae</taxon>
        <taxon>Hypholoma</taxon>
    </lineage>
</organism>
<evidence type="ECO:0000313" key="1">
    <source>
        <dbReference type="EMBL" id="KJA16568.1"/>
    </source>
</evidence>
<sequence length="200" mass="20798">MAASRAPTEQHEALRTVLNRTPPPTQPISSTMLLSTALSHAASLALVLCVRRVRALTNVTIDDQSPLISYAPAGSWARINDSTTATLDVDGGHMLTSDPTATAVLNFTGVAVYFLSARWPYNVSSAVALDDGPAVLLDLTDHTRAVTDGGPATVKAAIVGQAVGLLNVTHTLTVSVGAGQPFAVVDAIMCVAMSSSTWLF</sequence>
<dbReference type="EMBL" id="KN817619">
    <property type="protein sequence ID" value="KJA16568.1"/>
    <property type="molecule type" value="Genomic_DNA"/>
</dbReference>
<protein>
    <recommendedName>
        <fullName evidence="3">Transmembrane protein</fullName>
    </recommendedName>
</protein>
<dbReference type="STRING" id="945553.A0A0D2M037"/>
<evidence type="ECO:0008006" key="3">
    <source>
        <dbReference type="Google" id="ProtNLM"/>
    </source>
</evidence>
<dbReference type="Proteomes" id="UP000054270">
    <property type="component" value="Unassembled WGS sequence"/>
</dbReference>
<dbReference type="OMA" id="YFLSARW"/>
<keyword evidence="2" id="KW-1185">Reference proteome</keyword>
<name>A0A0D2M037_HYPSF</name>
<proteinExistence type="predicted"/>
<gene>
    <name evidence="1" type="ORF">HYPSUDRAFT_289840</name>
</gene>
<accession>A0A0D2M037</accession>